<evidence type="ECO:0000256" key="7">
    <source>
        <dbReference type="SAM" id="Phobius"/>
    </source>
</evidence>
<dbReference type="GO" id="GO:0098797">
    <property type="term" value="C:plasma membrane protein complex"/>
    <property type="evidence" value="ECO:0007669"/>
    <property type="project" value="TreeGrafter"/>
</dbReference>
<feature type="transmembrane region" description="Helical" evidence="7">
    <location>
        <begin position="498"/>
        <end position="522"/>
    </location>
</feature>
<dbReference type="InterPro" id="IPR003838">
    <property type="entry name" value="ABC3_permease_C"/>
</dbReference>
<dbReference type="AlphaFoldDB" id="A0A451AXJ4"/>
<dbReference type="PANTHER" id="PTHR30489:SF0">
    <property type="entry name" value="LIPOPROTEIN-RELEASING SYSTEM TRANSMEMBRANE PROTEIN LOLE"/>
    <property type="match status" value="1"/>
</dbReference>
<evidence type="ECO:0000256" key="5">
    <source>
        <dbReference type="ARBA" id="ARBA00022989"/>
    </source>
</evidence>
<evidence type="ECO:0000256" key="3">
    <source>
        <dbReference type="ARBA" id="ARBA00022475"/>
    </source>
</evidence>
<evidence type="ECO:0000256" key="6">
    <source>
        <dbReference type="ARBA" id="ARBA00023136"/>
    </source>
</evidence>
<feature type="transmembrane region" description="Helical" evidence="7">
    <location>
        <begin position="547"/>
        <end position="576"/>
    </location>
</feature>
<dbReference type="GO" id="GO:0044874">
    <property type="term" value="P:lipoprotein localization to outer membrane"/>
    <property type="evidence" value="ECO:0007669"/>
    <property type="project" value="TreeGrafter"/>
</dbReference>
<evidence type="ECO:0000256" key="4">
    <source>
        <dbReference type="ARBA" id="ARBA00022692"/>
    </source>
</evidence>
<dbReference type="Pfam" id="PF02687">
    <property type="entry name" value="FtsX"/>
    <property type="match status" value="1"/>
</dbReference>
<accession>A0A451AXJ4</accession>
<evidence type="ECO:0000256" key="1">
    <source>
        <dbReference type="ARBA" id="ARBA00004651"/>
    </source>
</evidence>
<comment type="similarity">
    <text evidence="2">Belongs to the ABC-4 integral membrane protein family. LolC/E subfamily.</text>
</comment>
<keyword evidence="5 7" id="KW-1133">Transmembrane helix</keyword>
<evidence type="ECO:0000256" key="2">
    <source>
        <dbReference type="ARBA" id="ARBA00005236"/>
    </source>
</evidence>
<dbReference type="InterPro" id="IPR051447">
    <property type="entry name" value="Lipoprotein-release_system"/>
</dbReference>
<gene>
    <name evidence="9" type="ORF">BECKUNK1418G_GA0071005_107410</name>
    <name evidence="10" type="ORF">BECKUNK1418H_GA0071006_103322</name>
</gene>
<reference evidence="10" key="1">
    <citation type="submission" date="2019-02" db="EMBL/GenBank/DDBJ databases">
        <authorList>
            <person name="Gruber-Vodicka R. H."/>
            <person name="Seah K. B. B."/>
        </authorList>
    </citation>
    <scope>NUCLEOTIDE SEQUENCE</scope>
    <source>
        <strain evidence="10">BECK_BY19</strain>
        <strain evidence="9">BECK_BY8</strain>
    </source>
</reference>
<proteinExistence type="inferred from homology"/>
<keyword evidence="6 7" id="KW-0472">Membrane</keyword>
<name>A0A451AXJ4_9GAMM</name>
<feature type="transmembrane region" description="Helical" evidence="7">
    <location>
        <begin position="588"/>
        <end position="611"/>
    </location>
</feature>
<feature type="domain" description="ABC3 transporter permease C-terminal" evidence="8">
    <location>
        <begin position="501"/>
        <end position="621"/>
    </location>
</feature>
<evidence type="ECO:0000313" key="10">
    <source>
        <dbReference type="EMBL" id="VFK70607.1"/>
    </source>
</evidence>
<comment type="subcellular location">
    <subcellularLocation>
        <location evidence="1">Cell membrane</location>
        <topology evidence="1">Multi-pass membrane protein</topology>
    </subcellularLocation>
</comment>
<keyword evidence="3" id="KW-1003">Cell membrane</keyword>
<evidence type="ECO:0000259" key="8">
    <source>
        <dbReference type="Pfam" id="PF02687"/>
    </source>
</evidence>
<protein>
    <submittedName>
        <fullName evidence="10">Putative ABC transport system permease protein</fullName>
    </submittedName>
</protein>
<keyword evidence="4 7" id="KW-0812">Transmembrane</keyword>
<dbReference type="EMBL" id="CAADGD010000033">
    <property type="protein sequence ID" value="VFK70607.1"/>
    <property type="molecule type" value="Genomic_DNA"/>
</dbReference>
<dbReference type="EMBL" id="CAADFZ010000074">
    <property type="protein sequence ID" value="VFK65962.1"/>
    <property type="molecule type" value="Genomic_DNA"/>
</dbReference>
<evidence type="ECO:0000313" key="9">
    <source>
        <dbReference type="EMBL" id="VFK65962.1"/>
    </source>
</evidence>
<dbReference type="PANTHER" id="PTHR30489">
    <property type="entry name" value="LIPOPROTEIN-RELEASING SYSTEM TRANSMEMBRANE PROTEIN LOLE"/>
    <property type="match status" value="1"/>
</dbReference>
<sequence>MLTKASNPNHQGSKKVRGVVLNLSALDLWHEWVLTLCMILAIAAVLAPLLILMGLKHGTVQTMRDRLIEDPVNREIKPGSTLQLDAQWFTRFGSRDDVGFIIPTILRGASIVSVSPEGSSKREAMDIVPTRLGDPLILENGGQIPQEGECVLSYPASEQLKVEAGERIVVRVSRTRSGRRQREEIELKVIAVLSPRADALPKLYAPLQFVEDVETYRAGHAVAHRNWSGGKPRPPLSFTDLFVVTREPLRSLDARRLTINTGFADVESVDAAGYRAAFGFPLAEGLSVYRLTTVGNPVRPDSLKRVRQKLRGREAILLPWAEQTVLIGGNEESNADTMRIIGLSLEDGEMETLGLTGIPWGRFDPEKPAKSMRRILLPQSDRSPELSNGQVMRIRHTENPALEIPLAIQGDTVGDYAVVPVEMIGLIETAESRVIEYPKKTDEFLLARAGYRGFRMFARSINDIPGLFRQFTDMDIDVITQVREIERIKVLDRGLTRIFWLVAIVGIIGGIAALMASLYAAVERKKRDISVLRLMGLARLEVFRFPVYQGVVIASISVVLAILVYATLAGIINFVFSADLELGQKICTLPTAFFIYAFVTTSGAAILSSLLASVRTIQIDPAEAIREE</sequence>
<feature type="transmembrane region" description="Helical" evidence="7">
    <location>
        <begin position="32"/>
        <end position="55"/>
    </location>
</feature>
<organism evidence="10">
    <name type="scientific">Candidatus Kentrum sp. UNK</name>
    <dbReference type="NCBI Taxonomy" id="2126344"/>
    <lineage>
        <taxon>Bacteria</taxon>
        <taxon>Pseudomonadati</taxon>
        <taxon>Pseudomonadota</taxon>
        <taxon>Gammaproteobacteria</taxon>
        <taxon>Candidatus Kentrum</taxon>
    </lineage>
</organism>